<dbReference type="AlphaFoldDB" id="A0AB37UNS7"/>
<dbReference type="Proteomes" id="UP000282574">
    <property type="component" value="Unassembled WGS sequence"/>
</dbReference>
<evidence type="ECO:0000256" key="1">
    <source>
        <dbReference type="SAM" id="Phobius"/>
    </source>
</evidence>
<evidence type="ECO:0000313" key="2">
    <source>
        <dbReference type="EMBL" id="RUT13026.1"/>
    </source>
</evidence>
<dbReference type="EMBL" id="RSCK01000009">
    <property type="protein sequence ID" value="RUT13026.1"/>
    <property type="molecule type" value="Genomic_DNA"/>
</dbReference>
<accession>A0AB37UNS7</accession>
<keyword evidence="3" id="KW-1185">Reference proteome</keyword>
<gene>
    <name evidence="2" type="ORF">DSM107010_15820</name>
</gene>
<comment type="caution">
    <text evidence="2">The sequence shown here is derived from an EMBL/GenBank/DDBJ whole genome shotgun (WGS) entry which is preliminary data.</text>
</comment>
<keyword evidence="1" id="KW-0812">Transmembrane</keyword>
<keyword evidence="1" id="KW-0472">Membrane</keyword>
<dbReference type="RefSeq" id="WP_015155485.1">
    <property type="nucleotide sequence ID" value="NZ_JAVKZF010000001.1"/>
</dbReference>
<name>A0AB37UNS7_9CYAN</name>
<proteinExistence type="predicted"/>
<feature type="transmembrane region" description="Helical" evidence="1">
    <location>
        <begin position="12"/>
        <end position="31"/>
    </location>
</feature>
<organism evidence="2 3">
    <name type="scientific">Chroococcidiopsis cubana SAG 39.79</name>
    <dbReference type="NCBI Taxonomy" id="388085"/>
    <lineage>
        <taxon>Bacteria</taxon>
        <taxon>Bacillati</taxon>
        <taxon>Cyanobacteriota</taxon>
        <taxon>Cyanophyceae</taxon>
        <taxon>Chroococcidiopsidales</taxon>
        <taxon>Chroococcidiopsidaceae</taxon>
        <taxon>Chroococcidiopsis</taxon>
    </lineage>
</organism>
<sequence length="201" mass="22636">MTDTKLPLQKWGIVGWSALVVGTMVATIWLIDGLDEQGMRMAIRATARTSCLLFLCAFVASALHRMRSTPLSVWLLKNRRYFGVSMAVSHTYHAIAIFGLWYVTAGTAPKFESFTALAILGYVFLIAMTITSFDRPAALLGQRRWKVLHTTGMHFFWLAFTVEFSFKIANSPLIYSPFVVLLIGVMVLRLVTPRRQRKLAS</sequence>
<feature type="transmembrane region" description="Helical" evidence="1">
    <location>
        <begin position="81"/>
        <end position="102"/>
    </location>
</feature>
<reference evidence="2 3" key="1">
    <citation type="journal article" date="2019" name="Genome Biol. Evol.">
        <title>Day and night: Metabolic profiles and evolutionary relationships of six axenic non-marine cyanobacteria.</title>
        <authorList>
            <person name="Will S.E."/>
            <person name="Henke P."/>
            <person name="Boedeker C."/>
            <person name="Huang S."/>
            <person name="Brinkmann H."/>
            <person name="Rohde M."/>
            <person name="Jarek M."/>
            <person name="Friedl T."/>
            <person name="Seufert S."/>
            <person name="Schumacher M."/>
            <person name="Overmann J."/>
            <person name="Neumann-Schaal M."/>
            <person name="Petersen J."/>
        </authorList>
    </citation>
    <scope>NUCLEOTIDE SEQUENCE [LARGE SCALE GENOMIC DNA]</scope>
    <source>
        <strain evidence="2 3">SAG 39.79</strain>
    </source>
</reference>
<feature type="transmembrane region" description="Helical" evidence="1">
    <location>
        <begin position="43"/>
        <end position="60"/>
    </location>
</feature>
<feature type="transmembrane region" description="Helical" evidence="1">
    <location>
        <begin position="172"/>
        <end position="191"/>
    </location>
</feature>
<evidence type="ECO:0008006" key="4">
    <source>
        <dbReference type="Google" id="ProtNLM"/>
    </source>
</evidence>
<feature type="transmembrane region" description="Helical" evidence="1">
    <location>
        <begin position="114"/>
        <end position="133"/>
    </location>
</feature>
<evidence type="ECO:0000313" key="3">
    <source>
        <dbReference type="Proteomes" id="UP000282574"/>
    </source>
</evidence>
<feature type="transmembrane region" description="Helical" evidence="1">
    <location>
        <begin position="145"/>
        <end position="166"/>
    </location>
</feature>
<protein>
    <recommendedName>
        <fullName evidence="4">Ferric oxidoreductase domain-containing protein</fullName>
    </recommendedName>
</protein>
<keyword evidence="1" id="KW-1133">Transmembrane helix</keyword>